<dbReference type="PANTHER" id="PTHR12358:SF106">
    <property type="entry name" value="LIPID KINASE YEGS"/>
    <property type="match status" value="1"/>
</dbReference>
<reference evidence="14 15" key="1">
    <citation type="submission" date="2023-07" db="EMBL/GenBank/DDBJ databases">
        <title>Sorghum-associated microbial communities from plants grown in Nebraska, USA.</title>
        <authorList>
            <person name="Schachtman D."/>
        </authorList>
    </citation>
    <scope>NUCLEOTIDE SEQUENCE [LARGE SCALE GENOMIC DNA]</scope>
    <source>
        <strain evidence="14 15">BE211</strain>
    </source>
</reference>
<dbReference type="Pfam" id="PF00781">
    <property type="entry name" value="DAGK_cat"/>
    <property type="match status" value="1"/>
</dbReference>
<evidence type="ECO:0000256" key="6">
    <source>
        <dbReference type="ARBA" id="ARBA00022741"/>
    </source>
</evidence>
<evidence type="ECO:0000256" key="5">
    <source>
        <dbReference type="ARBA" id="ARBA00022723"/>
    </source>
</evidence>
<dbReference type="InterPro" id="IPR045540">
    <property type="entry name" value="YegS/DAGK_C"/>
</dbReference>
<keyword evidence="11" id="KW-0594">Phospholipid biosynthesis</keyword>
<dbReference type="Pfam" id="PF19279">
    <property type="entry name" value="YegS_C"/>
    <property type="match status" value="1"/>
</dbReference>
<sequence length="293" mass="31669">MKKAMIICNPSSGKEEAEKNVDSVKEILTKKGFKVDLRMTEKEKDAENFAKLACEEQLDVVVSMGGDGTLNETINGLAEQEHRPALGIIPLGTVNDFARALQIPLEPDQAIALLSEGHMRPVDIGKINTTYFMNIVAVGEIAEASFSVSAKKKTLLGPLAYFIEGIKTLTSNRSFSIKLQHDNGTWDGEALLILATLTNSVGGFDKAAPDAKVDDGHLKCIIIKDASVFQVVKLTASLLKGEHVNHDSVAYISTSSLKISSSRSLCSNVDGDQGCELPLELHVLPEHIQVFVP</sequence>
<keyword evidence="3" id="KW-0444">Lipid biosynthesis</keyword>
<accession>A0ABU1TWK2</accession>
<evidence type="ECO:0000313" key="15">
    <source>
        <dbReference type="Proteomes" id="UP001258181"/>
    </source>
</evidence>
<name>A0ABU1TWK2_9BACL</name>
<evidence type="ECO:0000256" key="3">
    <source>
        <dbReference type="ARBA" id="ARBA00022516"/>
    </source>
</evidence>
<dbReference type="Gene3D" id="3.40.50.10330">
    <property type="entry name" value="Probable inorganic polyphosphate/atp-NAD kinase, domain 1"/>
    <property type="match status" value="1"/>
</dbReference>
<evidence type="ECO:0000256" key="9">
    <source>
        <dbReference type="ARBA" id="ARBA00022842"/>
    </source>
</evidence>
<comment type="cofactor">
    <cofactor evidence="1">
        <name>Mg(2+)</name>
        <dbReference type="ChEBI" id="CHEBI:18420"/>
    </cofactor>
</comment>
<dbReference type="GO" id="GO:0016301">
    <property type="term" value="F:kinase activity"/>
    <property type="evidence" value="ECO:0007669"/>
    <property type="project" value="UniProtKB-KW"/>
</dbReference>
<organism evidence="14 15">
    <name type="scientific">Fictibacillus barbaricus</name>
    <dbReference type="NCBI Taxonomy" id="182136"/>
    <lineage>
        <taxon>Bacteria</taxon>
        <taxon>Bacillati</taxon>
        <taxon>Bacillota</taxon>
        <taxon>Bacilli</taxon>
        <taxon>Bacillales</taxon>
        <taxon>Fictibacillaceae</taxon>
        <taxon>Fictibacillus</taxon>
    </lineage>
</organism>
<keyword evidence="7 14" id="KW-0418">Kinase</keyword>
<comment type="similarity">
    <text evidence="2">Belongs to the diacylglycerol/lipid kinase family.</text>
</comment>
<evidence type="ECO:0000256" key="2">
    <source>
        <dbReference type="ARBA" id="ARBA00005983"/>
    </source>
</evidence>
<feature type="domain" description="DAGKc" evidence="13">
    <location>
        <begin position="1"/>
        <end position="131"/>
    </location>
</feature>
<dbReference type="NCBIfam" id="TIGR00147">
    <property type="entry name" value="YegS/Rv2252/BmrU family lipid kinase"/>
    <property type="match status" value="1"/>
</dbReference>
<evidence type="ECO:0000256" key="10">
    <source>
        <dbReference type="ARBA" id="ARBA00023098"/>
    </source>
</evidence>
<dbReference type="InterPro" id="IPR001206">
    <property type="entry name" value="Diacylglycerol_kinase_cat_dom"/>
</dbReference>
<comment type="caution">
    <text evidence="14">The sequence shown here is derived from an EMBL/GenBank/DDBJ whole genome shotgun (WGS) entry which is preliminary data.</text>
</comment>
<evidence type="ECO:0000256" key="7">
    <source>
        <dbReference type="ARBA" id="ARBA00022777"/>
    </source>
</evidence>
<dbReference type="EMBL" id="JAVDWA010000001">
    <property type="protein sequence ID" value="MDR7071590.1"/>
    <property type="molecule type" value="Genomic_DNA"/>
</dbReference>
<keyword evidence="5" id="KW-0479">Metal-binding</keyword>
<proteinExistence type="inferred from homology"/>
<evidence type="ECO:0000256" key="1">
    <source>
        <dbReference type="ARBA" id="ARBA00001946"/>
    </source>
</evidence>
<dbReference type="PANTHER" id="PTHR12358">
    <property type="entry name" value="SPHINGOSINE KINASE"/>
    <property type="match status" value="1"/>
</dbReference>
<keyword evidence="15" id="KW-1185">Reference proteome</keyword>
<keyword evidence="8" id="KW-0067">ATP-binding</keyword>
<dbReference type="InterPro" id="IPR017438">
    <property type="entry name" value="ATP-NAD_kinase_N"/>
</dbReference>
<keyword evidence="6" id="KW-0547">Nucleotide-binding</keyword>
<dbReference type="PROSITE" id="PS50146">
    <property type="entry name" value="DAGK"/>
    <property type="match status" value="1"/>
</dbReference>
<dbReference type="InterPro" id="IPR016064">
    <property type="entry name" value="NAD/diacylglycerol_kinase_sf"/>
</dbReference>
<evidence type="ECO:0000256" key="11">
    <source>
        <dbReference type="ARBA" id="ARBA00023209"/>
    </source>
</evidence>
<dbReference type="SUPFAM" id="SSF111331">
    <property type="entry name" value="NAD kinase/diacylglycerol kinase-like"/>
    <property type="match status" value="1"/>
</dbReference>
<protein>
    <submittedName>
        <fullName evidence="14">YegS/Rv2252/BmrU family lipid kinase</fullName>
    </submittedName>
</protein>
<keyword evidence="10" id="KW-0443">Lipid metabolism</keyword>
<evidence type="ECO:0000256" key="12">
    <source>
        <dbReference type="ARBA" id="ARBA00023264"/>
    </source>
</evidence>
<evidence type="ECO:0000256" key="8">
    <source>
        <dbReference type="ARBA" id="ARBA00022840"/>
    </source>
</evidence>
<dbReference type="InterPro" id="IPR005218">
    <property type="entry name" value="Diacylglycerol/lipid_kinase"/>
</dbReference>
<evidence type="ECO:0000259" key="13">
    <source>
        <dbReference type="PROSITE" id="PS50146"/>
    </source>
</evidence>
<dbReference type="SMART" id="SM00046">
    <property type="entry name" value="DAGKc"/>
    <property type="match status" value="1"/>
</dbReference>
<dbReference type="InterPro" id="IPR050187">
    <property type="entry name" value="Lipid_Phosphate_FormReg"/>
</dbReference>
<evidence type="ECO:0000256" key="4">
    <source>
        <dbReference type="ARBA" id="ARBA00022679"/>
    </source>
</evidence>
<gene>
    <name evidence="14" type="ORF">J2X07_000565</name>
</gene>
<dbReference type="Gene3D" id="2.60.200.40">
    <property type="match status" value="1"/>
</dbReference>
<dbReference type="RefSeq" id="WP_310256197.1">
    <property type="nucleotide sequence ID" value="NZ_JAVDWA010000001.1"/>
</dbReference>
<keyword evidence="12" id="KW-1208">Phospholipid metabolism</keyword>
<dbReference type="Proteomes" id="UP001258181">
    <property type="component" value="Unassembled WGS sequence"/>
</dbReference>
<keyword evidence="9" id="KW-0460">Magnesium</keyword>
<keyword evidence="4" id="KW-0808">Transferase</keyword>
<evidence type="ECO:0000313" key="14">
    <source>
        <dbReference type="EMBL" id="MDR7071590.1"/>
    </source>
</evidence>